<comment type="caution">
    <text evidence="5">The sequence shown here is derived from an EMBL/GenBank/DDBJ whole genome shotgun (WGS) entry which is preliminary data.</text>
</comment>
<dbReference type="InterPro" id="IPR006162">
    <property type="entry name" value="Ppantetheine_attach_site"/>
</dbReference>
<dbReference type="Gene3D" id="3.40.50.1820">
    <property type="entry name" value="alpha/beta hydrolase"/>
    <property type="match status" value="1"/>
</dbReference>
<dbReference type="SUPFAM" id="SSF47336">
    <property type="entry name" value="ACP-like"/>
    <property type="match status" value="1"/>
</dbReference>
<dbReference type="Gene3D" id="3.30.300.30">
    <property type="match status" value="2"/>
</dbReference>
<dbReference type="Gene3D" id="1.10.1200.10">
    <property type="entry name" value="ACP-like"/>
    <property type="match status" value="1"/>
</dbReference>
<dbReference type="Gene3D" id="3.30.559.10">
    <property type="entry name" value="Chloramphenicol acetyltransferase-like domain"/>
    <property type="match status" value="2"/>
</dbReference>
<accession>A0ABU0SM92</accession>
<dbReference type="SMART" id="SM00823">
    <property type="entry name" value="PKS_PP"/>
    <property type="match status" value="1"/>
</dbReference>
<dbReference type="PROSITE" id="PS50075">
    <property type="entry name" value="CARRIER"/>
    <property type="match status" value="2"/>
</dbReference>
<evidence type="ECO:0000256" key="2">
    <source>
        <dbReference type="ARBA" id="ARBA00022450"/>
    </source>
</evidence>
<dbReference type="CDD" id="cd12117">
    <property type="entry name" value="A_NRPS_Srf_like"/>
    <property type="match status" value="2"/>
</dbReference>
<dbReference type="InterPro" id="IPR023213">
    <property type="entry name" value="CAT-like_dom_sf"/>
</dbReference>
<dbReference type="InterPro" id="IPR029058">
    <property type="entry name" value="AB_hydrolase_fold"/>
</dbReference>
<dbReference type="SUPFAM" id="SSF56801">
    <property type="entry name" value="Acetyl-CoA synthetase-like"/>
    <property type="match status" value="2"/>
</dbReference>
<dbReference type="InterPro" id="IPR045851">
    <property type="entry name" value="AMP-bd_C_sf"/>
</dbReference>
<comment type="cofactor">
    <cofactor evidence="1">
        <name>pantetheine 4'-phosphate</name>
        <dbReference type="ChEBI" id="CHEBI:47942"/>
    </cofactor>
</comment>
<dbReference type="Pfam" id="PF13193">
    <property type="entry name" value="AMP-binding_C"/>
    <property type="match status" value="2"/>
</dbReference>
<dbReference type="Gene3D" id="2.30.38.10">
    <property type="entry name" value="Luciferase, Domain 3"/>
    <property type="match status" value="2"/>
</dbReference>
<dbReference type="RefSeq" id="WP_307519930.1">
    <property type="nucleotide sequence ID" value="NZ_JAUSZI010000002.1"/>
</dbReference>
<evidence type="ECO:0000256" key="3">
    <source>
        <dbReference type="ARBA" id="ARBA00022553"/>
    </source>
</evidence>
<dbReference type="NCBIfam" id="NF003417">
    <property type="entry name" value="PRK04813.1"/>
    <property type="match status" value="2"/>
</dbReference>
<keyword evidence="3" id="KW-0597">Phosphoprotein</keyword>
<feature type="domain" description="Carrier" evidence="4">
    <location>
        <begin position="1026"/>
        <end position="1101"/>
    </location>
</feature>
<dbReference type="InterPro" id="IPR020806">
    <property type="entry name" value="PKS_PP-bd"/>
</dbReference>
<dbReference type="InterPro" id="IPR001242">
    <property type="entry name" value="Condensation_dom"/>
</dbReference>
<dbReference type="PANTHER" id="PTHR45527:SF1">
    <property type="entry name" value="FATTY ACID SYNTHASE"/>
    <property type="match status" value="1"/>
</dbReference>
<evidence type="ECO:0000256" key="1">
    <source>
        <dbReference type="ARBA" id="ARBA00001957"/>
    </source>
</evidence>
<dbReference type="PANTHER" id="PTHR45527">
    <property type="entry name" value="NONRIBOSOMAL PEPTIDE SYNTHETASE"/>
    <property type="match status" value="1"/>
</dbReference>
<dbReference type="Pfam" id="PF00550">
    <property type="entry name" value="PP-binding"/>
    <property type="match status" value="2"/>
</dbReference>
<feature type="domain" description="Carrier" evidence="4">
    <location>
        <begin position="2088"/>
        <end position="2169"/>
    </location>
</feature>
<evidence type="ECO:0000259" key="4">
    <source>
        <dbReference type="PROSITE" id="PS50075"/>
    </source>
</evidence>
<dbReference type="InterPro" id="IPR036736">
    <property type="entry name" value="ACP-like_sf"/>
</dbReference>
<evidence type="ECO:0000313" key="5">
    <source>
        <dbReference type="EMBL" id="MDQ1024653.1"/>
    </source>
</evidence>
<keyword evidence="2" id="KW-0596">Phosphopantetheine</keyword>
<dbReference type="Pfam" id="PF00668">
    <property type="entry name" value="Condensation"/>
    <property type="match status" value="2"/>
</dbReference>
<dbReference type="InterPro" id="IPR000873">
    <property type="entry name" value="AMP-dep_synth/lig_dom"/>
</dbReference>
<dbReference type="Proteomes" id="UP001230328">
    <property type="component" value="Unassembled WGS sequence"/>
</dbReference>
<dbReference type="Pfam" id="PF00501">
    <property type="entry name" value="AMP-binding"/>
    <property type="match status" value="2"/>
</dbReference>
<organism evidence="5 6">
    <name type="scientific">Streptomyces umbrinus</name>
    <dbReference type="NCBI Taxonomy" id="67370"/>
    <lineage>
        <taxon>Bacteria</taxon>
        <taxon>Bacillati</taxon>
        <taxon>Actinomycetota</taxon>
        <taxon>Actinomycetes</taxon>
        <taxon>Kitasatosporales</taxon>
        <taxon>Streptomycetaceae</taxon>
        <taxon>Streptomyces</taxon>
        <taxon>Streptomyces phaeochromogenes group</taxon>
    </lineage>
</organism>
<dbReference type="Gene3D" id="3.40.50.980">
    <property type="match status" value="4"/>
</dbReference>
<dbReference type="InterPro" id="IPR025110">
    <property type="entry name" value="AMP-bd_C"/>
</dbReference>
<gene>
    <name evidence="5" type="ORF">QF035_002235</name>
</gene>
<evidence type="ECO:0000313" key="6">
    <source>
        <dbReference type="Proteomes" id="UP001230328"/>
    </source>
</evidence>
<dbReference type="SUPFAM" id="SSF52777">
    <property type="entry name" value="CoA-dependent acyltransferases"/>
    <property type="match status" value="4"/>
</dbReference>
<keyword evidence="6" id="KW-1185">Reference proteome</keyword>
<reference evidence="5 6" key="1">
    <citation type="submission" date="2023-07" db="EMBL/GenBank/DDBJ databases">
        <title>Comparative genomics of wheat-associated soil bacteria to identify genetic determinants of phenazine resistance.</title>
        <authorList>
            <person name="Mouncey N."/>
        </authorList>
    </citation>
    <scope>NUCLEOTIDE SEQUENCE [LARGE SCALE GENOMIC DNA]</scope>
    <source>
        <strain evidence="5 6">V2I4</strain>
    </source>
</reference>
<dbReference type="InterPro" id="IPR009081">
    <property type="entry name" value="PP-bd_ACP"/>
</dbReference>
<dbReference type="CDD" id="cd19531">
    <property type="entry name" value="LCL_NRPS-like"/>
    <property type="match status" value="2"/>
</dbReference>
<dbReference type="InterPro" id="IPR020845">
    <property type="entry name" value="AMP-binding_CS"/>
</dbReference>
<name>A0ABU0SM92_9ACTN</name>
<dbReference type="Gene3D" id="3.30.559.30">
    <property type="entry name" value="Nonribosomal peptide synthetase, condensation domain"/>
    <property type="match status" value="2"/>
</dbReference>
<protein>
    <submittedName>
        <fullName evidence="5">Amino acid adenylation domain-containing protein</fullName>
    </submittedName>
</protein>
<dbReference type="PROSITE" id="PS00012">
    <property type="entry name" value="PHOSPHOPANTETHEINE"/>
    <property type="match status" value="1"/>
</dbReference>
<dbReference type="InterPro" id="IPR010071">
    <property type="entry name" value="AA_adenyl_dom"/>
</dbReference>
<dbReference type="EMBL" id="JAUSZI010000002">
    <property type="protein sequence ID" value="MDQ1024653.1"/>
    <property type="molecule type" value="Genomic_DNA"/>
</dbReference>
<sequence>MKRIISSTMMDPEIISYRKSGVSMDKAAAETLLISRMNRAGEGSVISPREDSGPAPLSFAQQRLWFLDQLHPGRADYAMPTVFRLRGQLEVLILKSAFQDLVNRHESLRTRFEVSENGTPVQIVDSAANFEFSVIDMRLSGGRASRMDEALKLITSEVARPFDLSSGTLLRVKLVRMAPDEYLLLVSLHHIVADGWSMDVLTRDLRAFYSARIYGNNVALPDLKIQYADFASWQRQWLSSSVQEHQLSYWREKLADLEPVELQTDHPRPAAPSGAGDSVSFEVPAKVVADLRDVAARHGASLFMATLAAFKIVLQRWTGRYDISVGTPIAGRNKPEVENLIGFFVNTLLVRSNLGGDPTFNNLLEQVKETTLEAYSHQDLAFDLLVEDLAPERDLSRIPLVNYTFSFDEASSESWDLPGLTINPVKVTSEIAKFDLSVFLGEDDRGVFYGDVLYSTELFDKATVRNLADQYVRVLEGVAADPDLPISQIDVLGTAERELLLGAWNDTAVVFADELTVHELVERQVARVPGAVAVVCGESQLTYRELNARANQLARHLMGQGAGAGSLVAVCLERGPDMIIALLGILKAGAAYVPMDPDYPEQRLEFMLRDTHASLMVTQAALVQRFAGSGVECVLMDRDRPVLDALADADLRPQATPDALAYVIYTSGSTGIPKGVMIEHRSICRLVGSNWFAPLTSEDVVAQAASSSFDAFTFECWAPLVAGGSVAVLEKDTVLNSASLQAALRSHRVSVLFLTSALFNQHILDRPDAFAGVRRILYGGELVDQAVAVELGASEHGPEQLVHLYGPAETTVIATSYLVGERSSKGLTMPIGRPIANTEVYVMDEYGQLAPIGVPGELWIGGVGLARGYLNQPELTREKFVPHPFSADPHARLYRSGDRVRWLPDGNLEFVGRVDHQVKLRGLRIELGEIETVLTSHDQITAAVVMVREDTSGDKRLVAYIAPTAGADPGTPALRAWCKRTLPDYMVPGWFVSLPALPLTPNGKIDRKALPKPPSERPDLADTYTAPRNEIETAIADIWSDVLGIDRIGIHDNFFDLGGHSLLATRVINQISKFLNSNVPVRDLFRFPTIAGLAFELSAAVEKCGPPAIQRVASEEFALSFAQRRLWFLDQLEPGSPEYIIPMGFQIKGNLEIDALETALSNLVARHETLRTKFVRGSNGEPIQVVDAPWHVEISLLDLSAVPDDRTRATEARAAVDAEASKSFDLTSGRLLRSMAVRLAGSEWWLTISLHHIVADGWSLGVLTRELEALYEDALTGAAARLTELPVQYKDFAAWQNEWLSGSTLERHLAYWQEELTDLEPLELPTDRTRPPIRSKAGGEVSFVVPTSVAVKLRTVALERGASLFMVSLAVLQVVLSRWSGQHDISVATPISGRNQVEVENLVGFFVNTLIIRSDLSGNPTFGEFLEQVKETTLQAYTHQDLPYQKLVEALAPDRDLTLAPLVQTTFALQNGNQGKWVLGDLDISPLELTTHTSKFDLSVFLTEREDGEIVGNVEYSTELFDRATIERLMKNFVAALQCVADRPTVPLGSIDILSAAERELLLGAWNDTAVVFADELTVHELVERQVARVPGAVAVVCGESQLTYRELNARANQLARHLMGQGAGAGSLVAVCLERGPDMIIALLGILKAGAAYVPMDPDYPEQRLEFMLRDTHASLMVTQAALVQRFAGSGVECVLMDRDRPVLDALADADLRPQATPDALAYVIYTSGSTGIPKGVMIEHRSICRLVGSNWFAPLTSEDVVAQAASSSFDAFTFECWAPLVAGGSVAVLEKDTVLNSASLQAALRSHRVSVLFLTSALFNQHILDRPDAFAGVRRILYGGELVDQAVAVELGASEHGPEQLVHLYGPTETTTFATSYLVGERSSKGLTMPIGRPIANTEVYVMDEYGQLAPIGVPGELWIGGVGLARGYLNQPELTREKFVPHPFSADPHARLYRSGDRVRWLPDGNLEFVGRVDHQVKLRGLRIELGEIETVLTSHDQITAAVVMVREDTSGDKRLVAYIAPTAGADPGTPALRAWCKRTLPDYMVPGWFVSLPALPLTPNGKIDRKALPKPPSERPDLADTYTAPRNEIETAIADIWSDVLGIDRIGIHDNFFDLGGHSLRAVAVRDSSTGCRHRRVGTPGHAAQVHRGDRRGRHGATVFIAGGLDP</sequence>
<dbReference type="PROSITE" id="PS00455">
    <property type="entry name" value="AMP_BINDING"/>
    <property type="match status" value="2"/>
</dbReference>
<dbReference type="NCBIfam" id="TIGR01733">
    <property type="entry name" value="AA-adenyl-dom"/>
    <property type="match status" value="2"/>
</dbReference>
<proteinExistence type="predicted"/>